<dbReference type="Proteomes" id="UP000009309">
    <property type="component" value="Unassembled WGS sequence"/>
</dbReference>
<dbReference type="RefSeq" id="WP_009280672.1">
    <property type="nucleotide sequence ID" value="NZ_CAIT01000004.1"/>
</dbReference>
<evidence type="ECO:0000313" key="1">
    <source>
        <dbReference type="EMBL" id="CCH52086.1"/>
    </source>
</evidence>
<dbReference type="eggNOG" id="ENOG5032RDH">
    <property type="taxonomic scope" value="Bacteria"/>
</dbReference>
<keyword evidence="2" id="KW-1185">Reference proteome</keyword>
<dbReference type="STRING" id="1185876.BN8_01059"/>
<dbReference type="PROSITE" id="PS51257">
    <property type="entry name" value="PROKAR_LIPOPROTEIN"/>
    <property type="match status" value="1"/>
</dbReference>
<evidence type="ECO:0000313" key="2">
    <source>
        <dbReference type="Proteomes" id="UP000009309"/>
    </source>
</evidence>
<evidence type="ECO:0008006" key="3">
    <source>
        <dbReference type="Google" id="ProtNLM"/>
    </source>
</evidence>
<reference evidence="1 2" key="1">
    <citation type="journal article" date="2012" name="J. Bacteriol.">
        <title>Genome Sequence of the Filamentous Bacterium Fibrisoma limi BUZ 3T.</title>
        <authorList>
            <person name="Filippini M."/>
            <person name="Qi W."/>
            <person name="Jaenicke S."/>
            <person name="Goesmann A."/>
            <person name="Smits T.H."/>
            <person name="Bagheri H.C."/>
        </authorList>
    </citation>
    <scope>NUCLEOTIDE SEQUENCE [LARGE SCALE GENOMIC DNA]</scope>
    <source>
        <strain evidence="2">BUZ 3T</strain>
    </source>
</reference>
<gene>
    <name evidence="1" type="ORF">BN8_01059</name>
</gene>
<accession>I2GDW2</accession>
<proteinExistence type="predicted"/>
<protein>
    <recommendedName>
        <fullName evidence="3">Lipocalin-like domain-containing protein</fullName>
    </recommendedName>
</protein>
<dbReference type="OrthoDB" id="960353at2"/>
<dbReference type="AlphaFoldDB" id="I2GDW2"/>
<name>I2GDW2_9BACT</name>
<sequence>MKRIAFFILISVVAGCRPKAVTPINDLIGKIWQAKQVKEGTTVVYTAGATSNVRPGYVNFRLNLSQADKAILTDLDGRPTTGTWSISPDNQRLILENLTPKPSGSIGTVEFYITATPTEAELHLLRTSESRKTGNSLNEYLLVPAN</sequence>
<dbReference type="EMBL" id="CAIT01000004">
    <property type="protein sequence ID" value="CCH52086.1"/>
    <property type="molecule type" value="Genomic_DNA"/>
</dbReference>
<comment type="caution">
    <text evidence="1">The sequence shown here is derived from an EMBL/GenBank/DDBJ whole genome shotgun (WGS) entry which is preliminary data.</text>
</comment>
<organism evidence="1 2">
    <name type="scientific">Fibrisoma limi BUZ 3</name>
    <dbReference type="NCBI Taxonomy" id="1185876"/>
    <lineage>
        <taxon>Bacteria</taxon>
        <taxon>Pseudomonadati</taxon>
        <taxon>Bacteroidota</taxon>
        <taxon>Cytophagia</taxon>
        <taxon>Cytophagales</taxon>
        <taxon>Spirosomataceae</taxon>
        <taxon>Fibrisoma</taxon>
    </lineage>
</organism>